<evidence type="ECO:0000313" key="3">
    <source>
        <dbReference type="Proteomes" id="UP000095544"/>
    </source>
</evidence>
<dbReference type="RefSeq" id="WP_055154214.1">
    <property type="nucleotide sequence ID" value="NZ_CYZU01000033.1"/>
</dbReference>
<proteinExistence type="predicted"/>
<dbReference type="PANTHER" id="PTHR43685">
    <property type="entry name" value="GLYCOSYLTRANSFERASE"/>
    <property type="match status" value="1"/>
</dbReference>
<evidence type="ECO:0000313" key="2">
    <source>
        <dbReference type="EMBL" id="CUO76788.1"/>
    </source>
</evidence>
<dbReference type="EMBL" id="CYZU01000033">
    <property type="protein sequence ID" value="CUO76788.1"/>
    <property type="molecule type" value="Genomic_DNA"/>
</dbReference>
<dbReference type="Pfam" id="PF00535">
    <property type="entry name" value="Glycos_transf_2"/>
    <property type="match status" value="1"/>
</dbReference>
<dbReference type="PANTHER" id="PTHR43685:SF2">
    <property type="entry name" value="GLYCOSYLTRANSFERASE 2-LIKE DOMAIN-CONTAINING PROTEIN"/>
    <property type="match status" value="1"/>
</dbReference>
<dbReference type="Proteomes" id="UP000095544">
    <property type="component" value="Unassembled WGS sequence"/>
</dbReference>
<protein>
    <submittedName>
        <fullName evidence="2">Chondroitin polymerase</fullName>
    </submittedName>
</protein>
<reference evidence="2 3" key="1">
    <citation type="submission" date="2015-09" db="EMBL/GenBank/DDBJ databases">
        <authorList>
            <consortium name="Pathogen Informatics"/>
        </authorList>
    </citation>
    <scope>NUCLEOTIDE SEQUENCE [LARGE SCALE GENOMIC DNA]</scope>
    <source>
        <strain evidence="2 3">2789STDY5834876</strain>
    </source>
</reference>
<feature type="domain" description="Glycosyltransferase 2-like" evidence="1">
    <location>
        <begin position="12"/>
        <end position="140"/>
    </location>
</feature>
<dbReference type="STRING" id="39482.ERS852491_03242"/>
<gene>
    <name evidence="2" type="primary">kfoC_3</name>
    <name evidence="2" type="ORF">ERS852491_03242</name>
</gene>
<dbReference type="AlphaFoldDB" id="A0A174HUG8"/>
<accession>A0A174HUG8</accession>
<dbReference type="SUPFAM" id="SSF53448">
    <property type="entry name" value="Nucleotide-diphospho-sugar transferases"/>
    <property type="match status" value="1"/>
</dbReference>
<dbReference type="InterPro" id="IPR050834">
    <property type="entry name" value="Glycosyltransf_2"/>
</dbReference>
<sequence length="361" mass="42703">MDIKEAKTPYFSIVMPAYGVEKYIDRAIQSIQNQTFDNWEILVVDDCTKDGSGRIAEKYASEDSRIQVIRHEVNRGLSAARNTGTRAARGEYIWFMDPDDYVDPALLAQVYASIEKNPAQAVLFGHIEEYYDKKGHLQYTHPICPEEHYYRSAEEFRPHIIELEQQTLYGYAWNKFYLLSYIRELKLDYENVRLIEDIVFNVKYFMDIERLNILSIVPYHYGKRMEANLTNKFVPDYFKLHRQRIEMLFDQFSYWGICTEEVRSILGSLYARYILSALERNCDRRSGMNHAQRYKWCKGVFAQGLFNELIPMARAKESVTLRTALMLFRWKKAIPCLMMGRGIYMVRRFLPMVYSRVKSGR</sequence>
<evidence type="ECO:0000259" key="1">
    <source>
        <dbReference type="Pfam" id="PF00535"/>
    </source>
</evidence>
<dbReference type="CDD" id="cd00761">
    <property type="entry name" value="Glyco_tranf_GTA_type"/>
    <property type="match status" value="1"/>
</dbReference>
<organism evidence="2 3">
    <name type="scientific">Faecalicatena contorta</name>
    <dbReference type="NCBI Taxonomy" id="39482"/>
    <lineage>
        <taxon>Bacteria</taxon>
        <taxon>Bacillati</taxon>
        <taxon>Bacillota</taxon>
        <taxon>Clostridia</taxon>
        <taxon>Lachnospirales</taxon>
        <taxon>Lachnospiraceae</taxon>
        <taxon>Faecalicatena</taxon>
    </lineage>
</organism>
<dbReference type="InterPro" id="IPR001173">
    <property type="entry name" value="Glyco_trans_2-like"/>
</dbReference>
<dbReference type="InterPro" id="IPR029044">
    <property type="entry name" value="Nucleotide-diphossugar_trans"/>
</dbReference>
<dbReference type="OrthoDB" id="9785185at2"/>
<dbReference type="Gene3D" id="3.90.550.10">
    <property type="entry name" value="Spore Coat Polysaccharide Biosynthesis Protein SpsA, Chain A"/>
    <property type="match status" value="1"/>
</dbReference>
<name>A0A174HUG8_9FIRM</name>